<dbReference type="PANTHER" id="PTHR30383">
    <property type="entry name" value="THIOESTERASE 1/PROTEASE 1/LYSOPHOSPHOLIPASE L1"/>
    <property type="match status" value="1"/>
</dbReference>
<dbReference type="GO" id="GO:0004622">
    <property type="term" value="F:phosphatidylcholine lysophospholipase activity"/>
    <property type="evidence" value="ECO:0007669"/>
    <property type="project" value="TreeGrafter"/>
</dbReference>
<reference evidence="2" key="1">
    <citation type="submission" date="2013-08" db="EMBL/GenBank/DDBJ databases">
        <authorList>
            <person name="Mendez C."/>
            <person name="Richter M."/>
            <person name="Ferrer M."/>
            <person name="Sanchez J."/>
        </authorList>
    </citation>
    <scope>NUCLEOTIDE SEQUENCE</scope>
</reference>
<protein>
    <submittedName>
        <fullName evidence="2">Lipase/acylhydrolase, GDSL family</fullName>
    </submittedName>
</protein>
<dbReference type="Pfam" id="PF13472">
    <property type="entry name" value="Lipase_GDSL_2"/>
    <property type="match status" value="1"/>
</dbReference>
<dbReference type="InterPro" id="IPR051532">
    <property type="entry name" value="Ester_Hydrolysis_Enzymes"/>
</dbReference>
<reference evidence="2" key="2">
    <citation type="journal article" date="2014" name="ISME J.">
        <title>Microbial stratification in low pH oxic and suboxic macroscopic growths along an acid mine drainage.</title>
        <authorList>
            <person name="Mendez-Garcia C."/>
            <person name="Mesa V."/>
            <person name="Sprenger R.R."/>
            <person name="Richter M."/>
            <person name="Diez M.S."/>
            <person name="Solano J."/>
            <person name="Bargiela R."/>
            <person name="Golyshina O.V."/>
            <person name="Manteca A."/>
            <person name="Ramos J.L."/>
            <person name="Gallego J.R."/>
            <person name="Llorente I."/>
            <person name="Martins Dos Santos V.A."/>
            <person name="Jensen O.N."/>
            <person name="Pelaez A.I."/>
            <person name="Sanchez J."/>
            <person name="Ferrer M."/>
        </authorList>
    </citation>
    <scope>NUCLEOTIDE SEQUENCE</scope>
</reference>
<dbReference type="AlphaFoldDB" id="T0Z9K8"/>
<dbReference type="InterPro" id="IPR036514">
    <property type="entry name" value="SGNH_hydro_sf"/>
</dbReference>
<evidence type="ECO:0000313" key="2">
    <source>
        <dbReference type="EMBL" id="EQD41718.1"/>
    </source>
</evidence>
<dbReference type="EMBL" id="AUZZ01007582">
    <property type="protein sequence ID" value="EQD41718.1"/>
    <property type="molecule type" value="Genomic_DNA"/>
</dbReference>
<feature type="domain" description="SGNH hydrolase-type esterase" evidence="1">
    <location>
        <begin position="1"/>
        <end position="110"/>
    </location>
</feature>
<dbReference type="Gene3D" id="3.40.50.1110">
    <property type="entry name" value="SGNH hydrolase"/>
    <property type="match status" value="1"/>
</dbReference>
<organism evidence="2">
    <name type="scientific">mine drainage metagenome</name>
    <dbReference type="NCBI Taxonomy" id="410659"/>
    <lineage>
        <taxon>unclassified sequences</taxon>
        <taxon>metagenomes</taxon>
        <taxon>ecological metagenomes</taxon>
    </lineage>
</organism>
<sequence>MAGTNDIAGNTGPTSEQYYKDDIEAMVTLAKAHHIDVILGTMPPAVRFWWATRYRPAAEIRRLNAWLRRYAREQHVRLVDYYAHLVSPRGTFRRSLSNDGVHPNRNGYKLMTSLARKAIDAPWPRFPARAARR</sequence>
<name>T0Z9K8_9ZZZZ</name>
<evidence type="ECO:0000259" key="1">
    <source>
        <dbReference type="Pfam" id="PF13472"/>
    </source>
</evidence>
<dbReference type="InterPro" id="IPR013830">
    <property type="entry name" value="SGNH_hydro"/>
</dbReference>
<comment type="caution">
    <text evidence="2">The sequence shown here is derived from an EMBL/GenBank/DDBJ whole genome shotgun (WGS) entry which is preliminary data.</text>
</comment>
<dbReference type="SUPFAM" id="SSF52266">
    <property type="entry name" value="SGNH hydrolase"/>
    <property type="match status" value="1"/>
</dbReference>
<dbReference type="PANTHER" id="PTHR30383:SF5">
    <property type="entry name" value="SGNH HYDROLASE-TYPE ESTERASE DOMAIN-CONTAINING PROTEIN"/>
    <property type="match status" value="1"/>
</dbReference>
<keyword evidence="2" id="KW-0378">Hydrolase</keyword>
<accession>T0Z9K8</accession>
<proteinExistence type="predicted"/>
<gene>
    <name evidence="2" type="ORF">B2A_10524</name>
</gene>